<keyword evidence="1" id="KW-0812">Transmembrane</keyword>
<keyword evidence="1" id="KW-1133">Transmembrane helix</keyword>
<accession>A0A2P2KI48</accession>
<feature type="transmembrane region" description="Helical" evidence="1">
    <location>
        <begin position="12"/>
        <end position="30"/>
    </location>
</feature>
<dbReference type="AlphaFoldDB" id="A0A2P2KI48"/>
<reference evidence="2" key="1">
    <citation type="submission" date="2018-02" db="EMBL/GenBank/DDBJ databases">
        <title>Rhizophora mucronata_Transcriptome.</title>
        <authorList>
            <person name="Meera S.P."/>
            <person name="Sreeshan A."/>
            <person name="Augustine A."/>
        </authorList>
    </citation>
    <scope>NUCLEOTIDE SEQUENCE</scope>
    <source>
        <tissue evidence="2">Leaf</tissue>
    </source>
</reference>
<name>A0A2P2KI48_RHIMU</name>
<dbReference type="EMBL" id="GGEC01024914">
    <property type="protein sequence ID" value="MBX05398.1"/>
    <property type="molecule type" value="Transcribed_RNA"/>
</dbReference>
<keyword evidence="1" id="KW-0472">Membrane</keyword>
<evidence type="ECO:0000313" key="2">
    <source>
        <dbReference type="EMBL" id="MBX05398.1"/>
    </source>
</evidence>
<sequence>MNMKSSCYPLDLLIVIIFLAFIDGVLAFVAFSQVCFLFFSFCFLSFLLSNRFSLDSSPHWVYIWGLFNH</sequence>
<organism evidence="2">
    <name type="scientific">Rhizophora mucronata</name>
    <name type="common">Asiatic mangrove</name>
    <dbReference type="NCBI Taxonomy" id="61149"/>
    <lineage>
        <taxon>Eukaryota</taxon>
        <taxon>Viridiplantae</taxon>
        <taxon>Streptophyta</taxon>
        <taxon>Embryophyta</taxon>
        <taxon>Tracheophyta</taxon>
        <taxon>Spermatophyta</taxon>
        <taxon>Magnoliopsida</taxon>
        <taxon>eudicotyledons</taxon>
        <taxon>Gunneridae</taxon>
        <taxon>Pentapetalae</taxon>
        <taxon>rosids</taxon>
        <taxon>fabids</taxon>
        <taxon>Malpighiales</taxon>
        <taxon>Rhizophoraceae</taxon>
        <taxon>Rhizophora</taxon>
    </lineage>
</organism>
<evidence type="ECO:0000256" key="1">
    <source>
        <dbReference type="SAM" id="Phobius"/>
    </source>
</evidence>
<protein>
    <submittedName>
        <fullName evidence="2">Tobamovirus multiplication protein 1-like isoform X1</fullName>
    </submittedName>
</protein>
<proteinExistence type="predicted"/>